<gene>
    <name evidence="2" type="ORF">V5N11_007000</name>
</gene>
<evidence type="ECO:0000313" key="3">
    <source>
        <dbReference type="Proteomes" id="UP001558713"/>
    </source>
</evidence>
<reference evidence="2 3" key="1">
    <citation type="submission" date="2024-04" db="EMBL/GenBank/DDBJ databases">
        <title>Genome assembly C_amara_ONT_v2.</title>
        <authorList>
            <person name="Yant L."/>
            <person name="Moore C."/>
            <person name="Slenker M."/>
        </authorList>
    </citation>
    <scope>NUCLEOTIDE SEQUENCE [LARGE SCALE GENOMIC DNA]</scope>
    <source>
        <tissue evidence="2">Leaf</tissue>
    </source>
</reference>
<accession>A0ABD1B8L5</accession>
<dbReference type="Pfam" id="PF24750">
    <property type="entry name" value="b-prop_At3g26010-like"/>
    <property type="match status" value="1"/>
</dbReference>
<dbReference type="InterPro" id="IPR056592">
    <property type="entry name" value="Beta-prop_At3g26010-like"/>
</dbReference>
<evidence type="ECO:0000313" key="2">
    <source>
        <dbReference type="EMBL" id="KAL1207406.1"/>
    </source>
</evidence>
<sequence>MSLPQNSHYSLWSLLLRNDITDAQAHYGCEPSLGSHILSFLTNKLENQRDQYRIWSYNDVGLILICDVPKPYKRRHYYVAKSVSQECIELPYHHNDYNYPLGIVTQTENGVFLSYKVVLLDFSGNSKTELSFLIYSSETGLWSL</sequence>
<dbReference type="EMBL" id="JBANAX010000476">
    <property type="protein sequence ID" value="KAL1207406.1"/>
    <property type="molecule type" value="Genomic_DNA"/>
</dbReference>
<evidence type="ECO:0000259" key="1">
    <source>
        <dbReference type="Pfam" id="PF24750"/>
    </source>
</evidence>
<proteinExistence type="predicted"/>
<feature type="domain" description="F-box protein At3g26010-like beta-propeller" evidence="1">
    <location>
        <begin position="12"/>
        <end position="143"/>
    </location>
</feature>
<name>A0ABD1B8L5_CARAN</name>
<organism evidence="2 3">
    <name type="scientific">Cardamine amara subsp. amara</name>
    <dbReference type="NCBI Taxonomy" id="228776"/>
    <lineage>
        <taxon>Eukaryota</taxon>
        <taxon>Viridiplantae</taxon>
        <taxon>Streptophyta</taxon>
        <taxon>Embryophyta</taxon>
        <taxon>Tracheophyta</taxon>
        <taxon>Spermatophyta</taxon>
        <taxon>Magnoliopsida</taxon>
        <taxon>eudicotyledons</taxon>
        <taxon>Gunneridae</taxon>
        <taxon>Pentapetalae</taxon>
        <taxon>rosids</taxon>
        <taxon>malvids</taxon>
        <taxon>Brassicales</taxon>
        <taxon>Brassicaceae</taxon>
        <taxon>Cardamineae</taxon>
        <taxon>Cardamine</taxon>
    </lineage>
</organism>
<comment type="caution">
    <text evidence="2">The sequence shown here is derived from an EMBL/GenBank/DDBJ whole genome shotgun (WGS) entry which is preliminary data.</text>
</comment>
<dbReference type="AlphaFoldDB" id="A0ABD1B8L5"/>
<protein>
    <submittedName>
        <fullName evidence="2">F-box protein</fullName>
    </submittedName>
</protein>
<dbReference type="Proteomes" id="UP001558713">
    <property type="component" value="Unassembled WGS sequence"/>
</dbReference>
<keyword evidence="3" id="KW-1185">Reference proteome</keyword>